<evidence type="ECO:0008006" key="3">
    <source>
        <dbReference type="Google" id="ProtNLM"/>
    </source>
</evidence>
<organism evidence="1 2">
    <name type="scientific">Schleiferilactobacillus shenzhenensis LY-73</name>
    <dbReference type="NCBI Taxonomy" id="1231336"/>
    <lineage>
        <taxon>Bacteria</taxon>
        <taxon>Bacillati</taxon>
        <taxon>Bacillota</taxon>
        <taxon>Bacilli</taxon>
        <taxon>Lactobacillales</taxon>
        <taxon>Lactobacillaceae</taxon>
        <taxon>Schleiferilactobacillus</taxon>
    </lineage>
</organism>
<accession>U4TIC1</accession>
<evidence type="ECO:0000313" key="1">
    <source>
        <dbReference type="EMBL" id="ERL64551.1"/>
    </source>
</evidence>
<protein>
    <recommendedName>
        <fullName evidence="3">RNA polymerase sigma-70 region 2 domain-containing protein</fullName>
    </recommendedName>
</protein>
<dbReference type="Proteomes" id="UP000030647">
    <property type="component" value="Unassembled WGS sequence"/>
</dbReference>
<dbReference type="eggNOG" id="ENOG5030AS6">
    <property type="taxonomic scope" value="Bacteria"/>
</dbReference>
<reference evidence="2" key="1">
    <citation type="journal article" date="2013" name="Genome Announc.">
        <title>Whole-Genome Sequencing of Lactobacillus shenzhenensis Strain LY-73T.</title>
        <authorList>
            <person name="Lin Z."/>
            <person name="Liu Z."/>
            <person name="Yang R."/>
            <person name="Zou Y."/>
            <person name="Wan D."/>
            <person name="Chen J."/>
            <person name="Guo M."/>
            <person name="Zhao J."/>
            <person name="Fang C."/>
            <person name="Yang R."/>
            <person name="Liu F."/>
        </authorList>
    </citation>
    <scope>NUCLEOTIDE SEQUENCE [LARGE SCALE GENOMIC DNA]</scope>
    <source>
        <strain evidence="2">LY-73</strain>
    </source>
</reference>
<sequence length="175" mass="20004">MSIMAPGELWAAGFAAAQEEEKLINGAVKRAGRSFGVFAREDLVQEAMLIFAECYVAEQPVTEQEWAAFRPRVYQKIRWVLGDLRRRENWWQERQASEILAADGAPAAPELTDLCLLLRGASHDVREKAIVEEHWLRDVPLQTVADHLGLSIRTMRNARNKLRRRLLSDDKRPLS</sequence>
<gene>
    <name evidence="1" type="ORF">L248_0846</name>
</gene>
<dbReference type="EMBL" id="KI271596">
    <property type="protein sequence ID" value="ERL64551.1"/>
    <property type="molecule type" value="Genomic_DNA"/>
</dbReference>
<evidence type="ECO:0000313" key="2">
    <source>
        <dbReference type="Proteomes" id="UP000030647"/>
    </source>
</evidence>
<dbReference type="HOGENOM" id="CLU_1530650_0_0_9"/>
<dbReference type="AlphaFoldDB" id="U4TIC1"/>
<proteinExistence type="predicted"/>
<dbReference type="STRING" id="1231336.L248_0846"/>
<keyword evidence="2" id="KW-1185">Reference proteome</keyword>
<name>U4TIC1_9LACO</name>